<proteinExistence type="inferred from homology"/>
<dbReference type="InterPro" id="IPR053951">
    <property type="entry name" value="K_trans_N"/>
</dbReference>
<feature type="transmembrane region" description="Helical" evidence="12">
    <location>
        <begin position="406"/>
        <end position="425"/>
    </location>
</feature>
<dbReference type="PANTHER" id="PTHR30540:SF79">
    <property type="entry name" value="LOW AFFINITY POTASSIUM TRANSPORT SYSTEM PROTEIN KUP"/>
    <property type="match status" value="1"/>
</dbReference>
<feature type="transmembrane region" description="Helical" evidence="12">
    <location>
        <begin position="351"/>
        <end position="372"/>
    </location>
</feature>
<keyword evidence="7 12" id="KW-0769">Symport</keyword>
<keyword evidence="9 12" id="KW-1133">Transmembrane helix</keyword>
<evidence type="ECO:0000256" key="2">
    <source>
        <dbReference type="ARBA" id="ARBA00007019"/>
    </source>
</evidence>
<feature type="transmembrane region" description="Helical" evidence="12">
    <location>
        <begin position="116"/>
        <end position="140"/>
    </location>
</feature>
<name>A0A936Z143_9BURK</name>
<evidence type="ECO:0000313" key="16">
    <source>
        <dbReference type="Proteomes" id="UP000599109"/>
    </source>
</evidence>
<dbReference type="GO" id="GO:0015079">
    <property type="term" value="F:potassium ion transmembrane transporter activity"/>
    <property type="evidence" value="ECO:0007669"/>
    <property type="project" value="UniProtKB-UniRule"/>
</dbReference>
<comment type="caution">
    <text evidence="15">The sequence shown here is derived from an EMBL/GenBank/DDBJ whole genome shotgun (WGS) entry which is preliminary data.</text>
</comment>
<feature type="transmembrane region" description="Helical" evidence="12">
    <location>
        <begin position="182"/>
        <end position="203"/>
    </location>
</feature>
<evidence type="ECO:0000256" key="5">
    <source>
        <dbReference type="ARBA" id="ARBA00022538"/>
    </source>
</evidence>
<comment type="similarity">
    <text evidence="2 12">Belongs to the HAK/KUP transporter (TC 2.A.72) family.</text>
</comment>
<evidence type="ECO:0000256" key="8">
    <source>
        <dbReference type="ARBA" id="ARBA00022958"/>
    </source>
</evidence>
<comment type="function">
    <text evidence="12">Transport of potassium into the cell. Likely operates as a K(+):H(+) symporter.</text>
</comment>
<evidence type="ECO:0000256" key="7">
    <source>
        <dbReference type="ARBA" id="ARBA00022847"/>
    </source>
</evidence>
<keyword evidence="5 12" id="KW-0633">Potassium transport</keyword>
<organism evidence="15 16">
    <name type="scientific">Ramlibacter monticola</name>
    <dbReference type="NCBI Taxonomy" id="1926872"/>
    <lineage>
        <taxon>Bacteria</taxon>
        <taxon>Pseudomonadati</taxon>
        <taxon>Pseudomonadota</taxon>
        <taxon>Betaproteobacteria</taxon>
        <taxon>Burkholderiales</taxon>
        <taxon>Comamonadaceae</taxon>
        <taxon>Ramlibacter</taxon>
    </lineage>
</organism>
<feature type="transmembrane region" description="Helical" evidence="12">
    <location>
        <begin position="291"/>
        <end position="314"/>
    </location>
</feature>
<dbReference type="PANTHER" id="PTHR30540">
    <property type="entry name" value="OSMOTIC STRESS POTASSIUM TRANSPORTER"/>
    <property type="match status" value="1"/>
</dbReference>
<dbReference type="InterPro" id="IPR003855">
    <property type="entry name" value="K+_transporter"/>
</dbReference>
<dbReference type="AlphaFoldDB" id="A0A936Z143"/>
<feature type="transmembrane region" description="Helical" evidence="12">
    <location>
        <begin position="152"/>
        <end position="170"/>
    </location>
</feature>
<evidence type="ECO:0000256" key="12">
    <source>
        <dbReference type="HAMAP-Rule" id="MF_01522"/>
    </source>
</evidence>
<accession>A0A936Z143</accession>
<feature type="transmembrane region" description="Helical" evidence="12">
    <location>
        <begin position="259"/>
        <end position="279"/>
    </location>
</feature>
<keyword evidence="8 12" id="KW-0630">Potassium</keyword>
<evidence type="ECO:0000256" key="11">
    <source>
        <dbReference type="ARBA" id="ARBA00023136"/>
    </source>
</evidence>
<evidence type="ECO:0000259" key="13">
    <source>
        <dbReference type="Pfam" id="PF02705"/>
    </source>
</evidence>
<evidence type="ECO:0000256" key="10">
    <source>
        <dbReference type="ARBA" id="ARBA00023065"/>
    </source>
</evidence>
<evidence type="ECO:0000313" key="15">
    <source>
        <dbReference type="EMBL" id="MBL0391871.1"/>
    </source>
</evidence>
<keyword evidence="6 12" id="KW-0812">Transmembrane</keyword>
<feature type="transmembrane region" description="Helical" evidence="12">
    <location>
        <begin position="223"/>
        <end position="247"/>
    </location>
</feature>
<evidence type="ECO:0000256" key="9">
    <source>
        <dbReference type="ARBA" id="ARBA00022989"/>
    </source>
</evidence>
<gene>
    <name evidence="12" type="primary">kup</name>
    <name evidence="15" type="ORF">JJ685_12095</name>
</gene>
<dbReference type="InterPro" id="IPR053952">
    <property type="entry name" value="K_trans_C"/>
</dbReference>
<dbReference type="HAMAP" id="MF_01522">
    <property type="entry name" value="Kup"/>
    <property type="match status" value="1"/>
</dbReference>
<evidence type="ECO:0000256" key="4">
    <source>
        <dbReference type="ARBA" id="ARBA00022475"/>
    </source>
</evidence>
<comment type="subcellular location">
    <subcellularLocation>
        <location evidence="12">Cell membrane</location>
        <topology evidence="12">Multi-pass membrane protein</topology>
    </subcellularLocation>
    <subcellularLocation>
        <location evidence="1">Membrane</location>
        <topology evidence="1">Multi-pass membrane protein</topology>
    </subcellularLocation>
</comment>
<dbReference type="GO" id="GO:0005886">
    <property type="term" value="C:plasma membrane"/>
    <property type="evidence" value="ECO:0007669"/>
    <property type="project" value="UniProtKB-SubCell"/>
</dbReference>
<keyword evidence="3 12" id="KW-0813">Transport</keyword>
<feature type="transmembrane region" description="Helical" evidence="12">
    <location>
        <begin position="61"/>
        <end position="82"/>
    </location>
</feature>
<feature type="transmembrane region" description="Helical" evidence="12">
    <location>
        <begin position="437"/>
        <end position="454"/>
    </location>
</feature>
<dbReference type="Pfam" id="PF02705">
    <property type="entry name" value="K_trans"/>
    <property type="match status" value="1"/>
</dbReference>
<keyword evidence="4 12" id="KW-1003">Cell membrane</keyword>
<dbReference type="EMBL" id="JAEQNE010000002">
    <property type="protein sequence ID" value="MBL0391871.1"/>
    <property type="molecule type" value="Genomic_DNA"/>
</dbReference>
<dbReference type="InterPro" id="IPR023051">
    <property type="entry name" value="Kup"/>
</dbReference>
<dbReference type="GO" id="GO:0015293">
    <property type="term" value="F:symporter activity"/>
    <property type="evidence" value="ECO:0007669"/>
    <property type="project" value="UniProtKB-UniRule"/>
</dbReference>
<keyword evidence="10 12" id="KW-0406">Ion transport</keyword>
<dbReference type="Pfam" id="PF22776">
    <property type="entry name" value="K_trans_C"/>
    <property type="match status" value="1"/>
</dbReference>
<protein>
    <recommendedName>
        <fullName evidence="12">Probable potassium transport system protein Kup</fullName>
    </recommendedName>
</protein>
<feature type="domain" description="K+ potassium transporter C-terminal" evidence="14">
    <location>
        <begin position="489"/>
        <end position="637"/>
    </location>
</feature>
<evidence type="ECO:0000256" key="1">
    <source>
        <dbReference type="ARBA" id="ARBA00004141"/>
    </source>
</evidence>
<comment type="catalytic activity">
    <reaction evidence="12">
        <text>K(+)(in) + H(+)(in) = K(+)(out) + H(+)(out)</text>
        <dbReference type="Rhea" id="RHEA:28490"/>
        <dbReference type="ChEBI" id="CHEBI:15378"/>
        <dbReference type="ChEBI" id="CHEBI:29103"/>
    </reaction>
</comment>
<evidence type="ECO:0000256" key="3">
    <source>
        <dbReference type="ARBA" id="ARBA00022448"/>
    </source>
</evidence>
<feature type="transmembrane region" description="Helical" evidence="12">
    <location>
        <begin position="378"/>
        <end position="399"/>
    </location>
</feature>
<keyword evidence="16" id="KW-1185">Reference proteome</keyword>
<dbReference type="RefSeq" id="WP_201674473.1">
    <property type="nucleotide sequence ID" value="NZ_JAEQNE010000002.1"/>
</dbReference>
<feature type="domain" description="K+ potassium transporter integral membrane" evidence="13">
    <location>
        <begin position="24"/>
        <end position="475"/>
    </location>
</feature>
<dbReference type="Proteomes" id="UP000599109">
    <property type="component" value="Unassembled WGS sequence"/>
</dbReference>
<keyword evidence="11 12" id="KW-0472">Membrane</keyword>
<reference evidence="15 16" key="1">
    <citation type="journal article" date="2017" name="Int. J. Syst. Evol. Microbiol.">
        <title>Ramlibacter monticola sp. nov., isolated from forest soil.</title>
        <authorList>
            <person name="Chaudhary D.K."/>
            <person name="Kim J."/>
        </authorList>
    </citation>
    <scope>NUCLEOTIDE SEQUENCE [LARGE SCALE GENOMIC DNA]</scope>
    <source>
        <strain evidence="15 16">KACC 19175</strain>
    </source>
</reference>
<evidence type="ECO:0000256" key="6">
    <source>
        <dbReference type="ARBA" id="ARBA00022692"/>
    </source>
</evidence>
<sequence length="637" mass="68014">MEASAALARTPAEHPAHRGGTAALTLAALGVVYGDIGTSPLYTIKEIFSASTGVPADAENVIGAVSVVFWLLMLVVTLKYVALIMRASNDGEGGIMALLALASRTAAGQPKLRHRLLLLGTFGACLFYGDSVLTPAISVLSAVEGLEVVAPALKPWVLPLAIAILVGLFAAQRQGTGTVGRWFGPVVIAWFLVIGAVGAWQVAQAPEILRAVDPLHAWRFLHARGWGLFVAVGAAVLAITGAEALYADMGHFGKRPVRIAWSGLVLPALALNYAGQGALLLRNPAAIDNPFFLSFPSAALVPAVVLATAATIIASQAVISGAYSLTQQAIHLGFLPRMQVVHTSARERGQIYIPFLNWVLLAAVVLASLGFGSSSAMASAYGIAVTGTMLITSLLTWFVVRRAWGYPLWLSVGATVFFAALDLLLVLSCATKFLEGGWFPVALGAAMLVVMSAWHRGRELLVETLRADLLPLAGFVDGLARDAEVVRVPRTAVFLSAQPLVVPQALLHNLKHNLVLHQRNVVLTLCFHEQPWVSPAQRLEVQDVGHGFWQVWLHFGFMDTPDVPAALEQCAAHGLAIDLFATSFFLSRETVVPRPRAGMARWRQNLFEAMSRNAGRAVDYFGIPGNAVIELGTRVQL</sequence>
<evidence type="ECO:0000259" key="14">
    <source>
        <dbReference type="Pfam" id="PF22776"/>
    </source>
</evidence>